<dbReference type="InterPro" id="IPR017853">
    <property type="entry name" value="GH"/>
</dbReference>
<comment type="caution">
    <text evidence="5">The sequence shown here is derived from an EMBL/GenBank/DDBJ whole genome shotgun (WGS) entry which is preliminary data.</text>
</comment>
<evidence type="ECO:0000256" key="1">
    <source>
        <dbReference type="ARBA" id="ARBA00008875"/>
    </source>
</evidence>
<dbReference type="PANTHER" id="PTHR12631">
    <property type="entry name" value="ALPHA-L-IDURONIDASE"/>
    <property type="match status" value="1"/>
</dbReference>
<dbReference type="Proteomes" id="UP000643810">
    <property type="component" value="Unassembled WGS sequence"/>
</dbReference>
<dbReference type="SUPFAM" id="SSF51445">
    <property type="entry name" value="(Trans)glycosidases"/>
    <property type="match status" value="1"/>
</dbReference>
<dbReference type="PANTHER" id="PTHR12631:SF10">
    <property type="entry name" value="BETA-XYLOSIDASE-LIKE PROTEIN-RELATED"/>
    <property type="match status" value="1"/>
</dbReference>
<dbReference type="InterPro" id="IPR051923">
    <property type="entry name" value="Glycosyl_Hydrolase_39"/>
</dbReference>
<keyword evidence="6" id="KW-1185">Reference proteome</keyword>
<sequence length="415" mass="46726">MKETFVFSVKKNTRRVEVSNHWKYCVGSGQAKLAMRSDYARQLKFIHDELGIERVRFHGIFDDDMQAIMSMADMMPMPGAEKFQNYNFFNIFAAYDNVLAAGMKPWVELSFMPSTIAKRKKKVTVNAEGMKTMPAKDDDWVKLVQAFIRAAIHRYGRNEVITWNFEVWNEPNMFTFFAGTMEDYFHLYEITAKAVKEVEPALLVGGPASATGDWIAEFIDFCEQRKLPLDFISTHNYPGDGIGEAFAMKDLFSNVVGGMKQLRSKKAGTALDGIRLIMEDKTETTVLAKGQMYDNTKKVSQIVAGRYPIYYTEWNCNAILTSPSNDSKKVACFQVKSIDEMEGNVTGSSIWAFSDIFDEFMIVPEEFSGGFGLLTIHGIPKPQFYALKLLSDAGSRKISGTDRGAGMSECSIVPD</sequence>
<dbReference type="InterPro" id="IPR049165">
    <property type="entry name" value="GH39_as"/>
</dbReference>
<evidence type="ECO:0000313" key="6">
    <source>
        <dbReference type="Proteomes" id="UP000643810"/>
    </source>
</evidence>
<dbReference type="PROSITE" id="PS01027">
    <property type="entry name" value="GLYCOSYL_HYDROL_F39"/>
    <property type="match status" value="1"/>
</dbReference>
<feature type="domain" description="Glycosyl hydrolases family 39 N-terminal catalytic" evidence="4">
    <location>
        <begin position="286"/>
        <end position="398"/>
    </location>
</feature>
<gene>
    <name evidence="5" type="ORF">H8R94_04620</name>
</gene>
<keyword evidence="3" id="KW-0326">Glycosidase</keyword>
<dbReference type="InterPro" id="IPR049166">
    <property type="entry name" value="GH39_cat"/>
</dbReference>
<feature type="domain" description="Glycosyl hydrolases family 39 N-terminal catalytic" evidence="4">
    <location>
        <begin position="9"/>
        <end position="245"/>
    </location>
</feature>
<accession>A0ABR7GGK8</accession>
<evidence type="ECO:0000313" key="5">
    <source>
        <dbReference type="EMBL" id="MBC5685891.1"/>
    </source>
</evidence>
<dbReference type="PRINTS" id="PR00745">
    <property type="entry name" value="GLHYDRLASE39"/>
</dbReference>
<dbReference type="Gene3D" id="3.20.20.80">
    <property type="entry name" value="Glycosidases"/>
    <property type="match status" value="1"/>
</dbReference>
<protein>
    <recommendedName>
        <fullName evidence="4">Glycosyl hydrolases family 39 N-terminal catalytic domain-containing protein</fullName>
    </recommendedName>
</protein>
<dbReference type="Pfam" id="PF01229">
    <property type="entry name" value="Glyco_hydro_39"/>
    <property type="match status" value="2"/>
</dbReference>
<dbReference type="EMBL" id="JACOPG010000002">
    <property type="protein sequence ID" value="MBC5685891.1"/>
    <property type="molecule type" value="Genomic_DNA"/>
</dbReference>
<evidence type="ECO:0000259" key="4">
    <source>
        <dbReference type="Pfam" id="PF01229"/>
    </source>
</evidence>
<evidence type="ECO:0000256" key="3">
    <source>
        <dbReference type="ARBA" id="ARBA00023295"/>
    </source>
</evidence>
<comment type="similarity">
    <text evidence="1">Belongs to the glycosyl hydrolase 39 family.</text>
</comment>
<evidence type="ECO:0000256" key="2">
    <source>
        <dbReference type="ARBA" id="ARBA00022801"/>
    </source>
</evidence>
<keyword evidence="2" id="KW-0378">Hydrolase</keyword>
<reference evidence="5 6" key="1">
    <citation type="submission" date="2020-08" db="EMBL/GenBank/DDBJ databases">
        <title>Genome public.</title>
        <authorList>
            <person name="Liu C."/>
            <person name="Sun Q."/>
        </authorList>
    </citation>
    <scope>NUCLEOTIDE SEQUENCE [LARGE SCALE GENOMIC DNA]</scope>
    <source>
        <strain evidence="5 6">NSJ-9</strain>
    </source>
</reference>
<dbReference type="InterPro" id="IPR000514">
    <property type="entry name" value="Glyco_hydro_39"/>
</dbReference>
<organism evidence="5 6">
    <name type="scientific">Roseburia lenta</name>
    <dbReference type="NCBI Taxonomy" id="2763061"/>
    <lineage>
        <taxon>Bacteria</taxon>
        <taxon>Bacillati</taxon>
        <taxon>Bacillota</taxon>
        <taxon>Clostridia</taxon>
        <taxon>Lachnospirales</taxon>
        <taxon>Lachnospiraceae</taxon>
        <taxon>Roseburia</taxon>
    </lineage>
</organism>
<name>A0ABR7GGK8_9FIRM</name>
<proteinExistence type="inferred from homology"/>